<evidence type="ECO:0000313" key="8">
    <source>
        <dbReference type="Proteomes" id="UP001321526"/>
    </source>
</evidence>
<sequence length="182" mass="19703">MGSSAPGTALAVPLSTRSYLMMRRPVVIGLLALAVTTLAGCGFQLRGLGQAELPFSKIALSANVSPFSEIVRQRLKSAGAAIDDSADLRLNLGDEQVRDRRLTRADSGSRETEITLTAPFSVQRVGDGAYLLNQQQLQTSTTVLLSDNNLYASDEMRKQTVERLRREAADQLIDRLAALDTP</sequence>
<evidence type="ECO:0000256" key="5">
    <source>
        <dbReference type="ARBA" id="ARBA00023288"/>
    </source>
</evidence>
<evidence type="ECO:0000256" key="6">
    <source>
        <dbReference type="HAMAP-Rule" id="MF_01186"/>
    </source>
</evidence>
<dbReference type="Gene3D" id="3.30.160.150">
    <property type="entry name" value="Lipoprotein like domain"/>
    <property type="match status" value="1"/>
</dbReference>
<evidence type="ECO:0000256" key="3">
    <source>
        <dbReference type="ARBA" id="ARBA00023139"/>
    </source>
</evidence>
<comment type="similarity">
    <text evidence="6">Belongs to the LptE lipoprotein family.</text>
</comment>
<dbReference type="Pfam" id="PF04390">
    <property type="entry name" value="LptE"/>
    <property type="match status" value="1"/>
</dbReference>
<dbReference type="InterPro" id="IPR007485">
    <property type="entry name" value="LPS_assembly_LptE"/>
</dbReference>
<keyword evidence="1" id="KW-0732">Signal</keyword>
<comment type="subunit">
    <text evidence="6">Component of the lipopolysaccharide transport and assembly complex. Interacts with LptD.</text>
</comment>
<evidence type="ECO:0000313" key="7">
    <source>
        <dbReference type="EMBL" id="WFF43223.1"/>
    </source>
</evidence>
<evidence type="ECO:0000256" key="2">
    <source>
        <dbReference type="ARBA" id="ARBA00023136"/>
    </source>
</evidence>
<dbReference type="EMBL" id="CP035631">
    <property type="protein sequence ID" value="WFF43223.1"/>
    <property type="molecule type" value="Genomic_DNA"/>
</dbReference>
<keyword evidence="8" id="KW-1185">Reference proteome</keyword>
<dbReference type="HAMAP" id="MF_01186">
    <property type="entry name" value="LPS_assembly_LptE"/>
    <property type="match status" value="1"/>
</dbReference>
<keyword evidence="3" id="KW-0564">Palmitate</keyword>
<comment type="function">
    <text evidence="6">Together with LptD, is involved in the assembly of lipopolysaccharide (LPS) at the surface of the outer membrane. Required for the proper assembly of LptD. Binds LPS and may serve as the LPS recognition site at the outer membrane.</text>
</comment>
<proteinExistence type="inferred from homology"/>
<dbReference type="PANTHER" id="PTHR38098">
    <property type="entry name" value="LPS-ASSEMBLY LIPOPROTEIN LPTE"/>
    <property type="match status" value="1"/>
</dbReference>
<keyword evidence="4 6" id="KW-0998">Cell outer membrane</keyword>
<evidence type="ECO:0000256" key="4">
    <source>
        <dbReference type="ARBA" id="ARBA00023237"/>
    </source>
</evidence>
<accession>A0ABY8FNH9</accession>
<reference evidence="7 8" key="1">
    <citation type="submission" date="2019-01" db="EMBL/GenBank/DDBJ databases">
        <title>Genome sequence of Salinicola endophyticus REST5.</title>
        <authorList>
            <person name="Nascimento F.X."/>
        </authorList>
    </citation>
    <scope>NUCLEOTIDE SEQUENCE [LARGE SCALE GENOMIC DNA]</scope>
    <source>
        <strain evidence="7 8">REST5</strain>
    </source>
</reference>
<organism evidence="7 8">
    <name type="scientific">Salinicola endophyticus</name>
    <dbReference type="NCBI Taxonomy" id="1949083"/>
    <lineage>
        <taxon>Bacteria</taxon>
        <taxon>Pseudomonadati</taxon>
        <taxon>Pseudomonadota</taxon>
        <taxon>Gammaproteobacteria</taxon>
        <taxon>Oceanospirillales</taxon>
        <taxon>Halomonadaceae</taxon>
        <taxon>Salinicola</taxon>
    </lineage>
</organism>
<keyword evidence="2 6" id="KW-0472">Membrane</keyword>
<dbReference type="PANTHER" id="PTHR38098:SF1">
    <property type="entry name" value="LPS-ASSEMBLY LIPOPROTEIN LPTE"/>
    <property type="match status" value="1"/>
</dbReference>
<name>A0ABY8FNH9_9GAMM</name>
<gene>
    <name evidence="6" type="primary">lptE</name>
    <name evidence="7" type="ORF">EVC62_17975</name>
</gene>
<dbReference type="Proteomes" id="UP001321526">
    <property type="component" value="Chromosome"/>
</dbReference>
<evidence type="ECO:0000256" key="1">
    <source>
        <dbReference type="ARBA" id="ARBA00022729"/>
    </source>
</evidence>
<keyword evidence="5" id="KW-0449">Lipoprotein</keyword>
<protein>
    <recommendedName>
        <fullName evidence="6">LPS-assembly lipoprotein LptE</fullName>
    </recommendedName>
</protein>